<reference evidence="8" key="2">
    <citation type="submission" date="2023-05" db="EMBL/GenBank/DDBJ databases">
        <authorList>
            <consortium name="Lawrence Berkeley National Laboratory"/>
            <person name="Steindorff A."/>
            <person name="Hensen N."/>
            <person name="Bonometti L."/>
            <person name="Westerberg I."/>
            <person name="Brannstrom I.O."/>
            <person name="Guillou S."/>
            <person name="Cros-Aarteil S."/>
            <person name="Calhoun S."/>
            <person name="Haridas S."/>
            <person name="Kuo A."/>
            <person name="Mondo S."/>
            <person name="Pangilinan J."/>
            <person name="Riley R."/>
            <person name="Labutti K."/>
            <person name="Andreopoulos B."/>
            <person name="Lipzen A."/>
            <person name="Chen C."/>
            <person name="Yanf M."/>
            <person name="Daum C."/>
            <person name="Ng V."/>
            <person name="Clum A."/>
            <person name="Ohm R."/>
            <person name="Martin F."/>
            <person name="Silar P."/>
            <person name="Natvig D."/>
            <person name="Lalanne C."/>
            <person name="Gautier V."/>
            <person name="Ament-Velasquez S.L."/>
            <person name="Kruys A."/>
            <person name="Hutchinson M.I."/>
            <person name="Powell A.J."/>
            <person name="Barry K."/>
            <person name="Miller A.N."/>
            <person name="Grigoriev I.V."/>
            <person name="Debuchy R."/>
            <person name="Gladieux P."/>
            <person name="Thoren M.H."/>
            <person name="Johannesson H."/>
        </authorList>
    </citation>
    <scope>NUCLEOTIDE SEQUENCE</scope>
    <source>
        <strain evidence="8">CBS 532.94</strain>
    </source>
</reference>
<evidence type="ECO:0000256" key="5">
    <source>
        <dbReference type="SAM" id="MobiDB-lite"/>
    </source>
</evidence>
<feature type="transmembrane region" description="Helical" evidence="6">
    <location>
        <begin position="159"/>
        <end position="179"/>
    </location>
</feature>
<dbReference type="EMBL" id="MU860189">
    <property type="protein sequence ID" value="KAK4236494.1"/>
    <property type="molecule type" value="Genomic_DNA"/>
</dbReference>
<dbReference type="FunFam" id="1.20.1250.20:FF:000395">
    <property type="entry name" value="Carboxylic acid transporter protein homolog"/>
    <property type="match status" value="1"/>
</dbReference>
<comment type="subcellular location">
    <subcellularLocation>
        <location evidence="1">Membrane</location>
        <topology evidence="1">Multi-pass membrane protein</topology>
    </subcellularLocation>
</comment>
<organism evidence="8 9">
    <name type="scientific">Achaetomium macrosporum</name>
    <dbReference type="NCBI Taxonomy" id="79813"/>
    <lineage>
        <taxon>Eukaryota</taxon>
        <taxon>Fungi</taxon>
        <taxon>Dikarya</taxon>
        <taxon>Ascomycota</taxon>
        <taxon>Pezizomycotina</taxon>
        <taxon>Sordariomycetes</taxon>
        <taxon>Sordariomycetidae</taxon>
        <taxon>Sordariales</taxon>
        <taxon>Chaetomiaceae</taxon>
        <taxon>Achaetomium</taxon>
    </lineage>
</organism>
<dbReference type="AlphaFoldDB" id="A0AAN7HDU4"/>
<keyword evidence="4 6" id="KW-0472">Membrane</keyword>
<dbReference type="GO" id="GO:0046943">
    <property type="term" value="F:carboxylic acid transmembrane transporter activity"/>
    <property type="evidence" value="ECO:0007669"/>
    <property type="project" value="TreeGrafter"/>
</dbReference>
<dbReference type="PANTHER" id="PTHR23508">
    <property type="entry name" value="CARBOXYLIC ACID TRANSPORTER PROTEIN HOMOLOG"/>
    <property type="match status" value="1"/>
</dbReference>
<evidence type="ECO:0000256" key="6">
    <source>
        <dbReference type="SAM" id="Phobius"/>
    </source>
</evidence>
<keyword evidence="9" id="KW-1185">Reference proteome</keyword>
<dbReference type="InterPro" id="IPR011701">
    <property type="entry name" value="MFS"/>
</dbReference>
<feature type="transmembrane region" description="Helical" evidence="6">
    <location>
        <begin position="200"/>
        <end position="218"/>
    </location>
</feature>
<proteinExistence type="predicted"/>
<feature type="domain" description="Major facilitator superfamily (MFS) profile" evidence="7">
    <location>
        <begin position="69"/>
        <end position="469"/>
    </location>
</feature>
<evidence type="ECO:0000259" key="7">
    <source>
        <dbReference type="PROSITE" id="PS50850"/>
    </source>
</evidence>
<dbReference type="PROSITE" id="PS50850">
    <property type="entry name" value="MFS"/>
    <property type="match status" value="1"/>
</dbReference>
<sequence>METTHEPADPIAKGVLATAKQSWHDLFIFQQRVVVTNSLGETTTEWARPVPLRNPISLLAQLSARDWLFFLVGFAAWTADAFDFHALSIQQVKLAEYYGTSKTEISTAITLTLLLRSVGAAFFGLAGDRWGRKWPMVFNMIVLGALQIATIYSRTFSEFLAVRSLFGLFMGGVYGNAIAMALENSPVDARGLMSGILQQGYAFGYVCAACANLGVGGSDNSWKTVFWIAAGLSIGVGIVRCFFPESKQFLEARKAGKAQATPSALWAETKMMLAQEWKMWIYCVILMTWFNFYSHTSQDSYTTFMLTQKELDNSGASRASILMKVGACVGGTILGYTSQWFGRRRTIIVAAIMSGFIIPAWILPEGERGLSVSGFFLQFFVQGAWGVIPIHLNELSPPAYRSSFPGLTYQLGNMISSPSTQIVSAIAESHFVTSKSGKRVDAYGPTMGIATAIIATGIVITTAFGPEKRGREFEKTLPAGMNVVREGGKTVDANDDLERGEKGQAGEVEDAGHSSLDK</sequence>
<feature type="compositionally biased region" description="Basic and acidic residues" evidence="5">
    <location>
        <begin position="496"/>
        <end position="518"/>
    </location>
</feature>
<dbReference type="InterPro" id="IPR020846">
    <property type="entry name" value="MFS_dom"/>
</dbReference>
<dbReference type="FunFam" id="1.20.1250.20:FF:000465">
    <property type="entry name" value="Carboxylic acid transporter protein homolog"/>
    <property type="match status" value="1"/>
</dbReference>
<feature type="transmembrane region" description="Helical" evidence="6">
    <location>
        <begin position="316"/>
        <end position="334"/>
    </location>
</feature>
<dbReference type="SUPFAM" id="SSF103473">
    <property type="entry name" value="MFS general substrate transporter"/>
    <property type="match status" value="1"/>
</dbReference>
<evidence type="ECO:0000313" key="8">
    <source>
        <dbReference type="EMBL" id="KAK4236494.1"/>
    </source>
</evidence>
<dbReference type="PANTHER" id="PTHR23508:SF9">
    <property type="entry name" value="CARBOXYLIC ACID TRANSPORT PROTEIN (AFU_ORTHOLOGUE AFUA_2G09450)"/>
    <property type="match status" value="1"/>
</dbReference>
<protein>
    <submittedName>
        <fullName evidence="8">General substrate transporter</fullName>
    </submittedName>
</protein>
<evidence type="ECO:0000256" key="3">
    <source>
        <dbReference type="ARBA" id="ARBA00022989"/>
    </source>
</evidence>
<evidence type="ECO:0000313" key="9">
    <source>
        <dbReference type="Proteomes" id="UP001303760"/>
    </source>
</evidence>
<dbReference type="Gene3D" id="1.20.1250.20">
    <property type="entry name" value="MFS general substrate transporter like domains"/>
    <property type="match status" value="2"/>
</dbReference>
<feature type="transmembrane region" description="Helical" evidence="6">
    <location>
        <begin position="107"/>
        <end position="127"/>
    </location>
</feature>
<feature type="region of interest" description="Disordered" evidence="5">
    <location>
        <begin position="484"/>
        <end position="518"/>
    </location>
</feature>
<keyword evidence="2 6" id="KW-0812">Transmembrane</keyword>
<comment type="caution">
    <text evidence="8">The sequence shown here is derived from an EMBL/GenBank/DDBJ whole genome shotgun (WGS) entry which is preliminary data.</text>
</comment>
<dbReference type="GO" id="GO:0005886">
    <property type="term" value="C:plasma membrane"/>
    <property type="evidence" value="ECO:0007669"/>
    <property type="project" value="TreeGrafter"/>
</dbReference>
<accession>A0AAN7HDU4</accession>
<dbReference type="CDD" id="cd17316">
    <property type="entry name" value="MFS_SV2_like"/>
    <property type="match status" value="1"/>
</dbReference>
<gene>
    <name evidence="8" type="ORF">C8A03DRAFT_16865</name>
</gene>
<evidence type="ECO:0000256" key="1">
    <source>
        <dbReference type="ARBA" id="ARBA00004141"/>
    </source>
</evidence>
<dbReference type="InterPro" id="IPR036259">
    <property type="entry name" value="MFS_trans_sf"/>
</dbReference>
<reference evidence="8" key="1">
    <citation type="journal article" date="2023" name="Mol. Phylogenet. Evol.">
        <title>Genome-scale phylogeny and comparative genomics of the fungal order Sordariales.</title>
        <authorList>
            <person name="Hensen N."/>
            <person name="Bonometti L."/>
            <person name="Westerberg I."/>
            <person name="Brannstrom I.O."/>
            <person name="Guillou S."/>
            <person name="Cros-Aarteil S."/>
            <person name="Calhoun S."/>
            <person name="Haridas S."/>
            <person name="Kuo A."/>
            <person name="Mondo S."/>
            <person name="Pangilinan J."/>
            <person name="Riley R."/>
            <person name="LaButti K."/>
            <person name="Andreopoulos B."/>
            <person name="Lipzen A."/>
            <person name="Chen C."/>
            <person name="Yan M."/>
            <person name="Daum C."/>
            <person name="Ng V."/>
            <person name="Clum A."/>
            <person name="Steindorff A."/>
            <person name="Ohm R.A."/>
            <person name="Martin F."/>
            <person name="Silar P."/>
            <person name="Natvig D.O."/>
            <person name="Lalanne C."/>
            <person name="Gautier V."/>
            <person name="Ament-Velasquez S.L."/>
            <person name="Kruys A."/>
            <person name="Hutchinson M.I."/>
            <person name="Powell A.J."/>
            <person name="Barry K."/>
            <person name="Miller A.N."/>
            <person name="Grigoriev I.V."/>
            <person name="Debuchy R."/>
            <person name="Gladieux P."/>
            <person name="Hiltunen Thoren M."/>
            <person name="Johannesson H."/>
        </authorList>
    </citation>
    <scope>NUCLEOTIDE SEQUENCE</scope>
    <source>
        <strain evidence="8">CBS 532.94</strain>
    </source>
</reference>
<evidence type="ECO:0000256" key="2">
    <source>
        <dbReference type="ARBA" id="ARBA00022692"/>
    </source>
</evidence>
<feature type="transmembrane region" description="Helical" evidence="6">
    <location>
        <begin position="442"/>
        <end position="465"/>
    </location>
</feature>
<feature type="transmembrane region" description="Helical" evidence="6">
    <location>
        <begin position="279"/>
        <end position="296"/>
    </location>
</feature>
<keyword evidence="3 6" id="KW-1133">Transmembrane helix</keyword>
<feature type="transmembrane region" description="Helical" evidence="6">
    <location>
        <begin position="346"/>
        <end position="363"/>
    </location>
</feature>
<dbReference type="Pfam" id="PF07690">
    <property type="entry name" value="MFS_1"/>
    <property type="match status" value="1"/>
</dbReference>
<feature type="transmembrane region" description="Helical" evidence="6">
    <location>
        <begin position="224"/>
        <end position="243"/>
    </location>
</feature>
<feature type="transmembrane region" description="Helical" evidence="6">
    <location>
        <begin position="67"/>
        <end position="87"/>
    </location>
</feature>
<evidence type="ECO:0000256" key="4">
    <source>
        <dbReference type="ARBA" id="ARBA00023136"/>
    </source>
</evidence>
<dbReference type="Proteomes" id="UP001303760">
    <property type="component" value="Unassembled WGS sequence"/>
</dbReference>
<name>A0AAN7HDU4_9PEZI</name>